<sequence length="107" mass="12356">MKIFEFIEKNIKPGCILILSISAALLIGTMDGADAGVVEEMPMGIYIGWGLLTLIGLNVLFKWNEMENEAQYWRTDAERIQQHHEAVLTRIYSRPVEKKRAYDREKE</sequence>
<reference evidence="2" key="1">
    <citation type="submission" date="2019-11" db="EMBL/GenBank/DDBJ databases">
        <authorList>
            <person name="Feng L."/>
        </authorList>
    </citation>
    <scope>NUCLEOTIDE SEQUENCE</scope>
    <source>
        <strain evidence="2">VrattiLFYP33</strain>
    </source>
</reference>
<accession>A0A6N3FM54</accession>
<dbReference type="RefSeq" id="WP_156705897.1">
    <property type="nucleotide sequence ID" value="NZ_CACRUX010000101.1"/>
</dbReference>
<keyword evidence="1" id="KW-1133">Transmembrane helix</keyword>
<name>A0A6N3FM54_9FIRM</name>
<keyword evidence="1" id="KW-0812">Transmembrane</keyword>
<evidence type="ECO:0000313" key="2">
    <source>
        <dbReference type="EMBL" id="VYU53055.1"/>
    </source>
</evidence>
<evidence type="ECO:0000256" key="1">
    <source>
        <dbReference type="SAM" id="Phobius"/>
    </source>
</evidence>
<proteinExistence type="predicted"/>
<dbReference type="AlphaFoldDB" id="A0A6N3FM54"/>
<protein>
    <submittedName>
        <fullName evidence="2">Uncharacterized protein</fullName>
    </submittedName>
</protein>
<gene>
    <name evidence="2" type="ORF">VRLFYP33_02385</name>
</gene>
<keyword evidence="1" id="KW-0472">Membrane</keyword>
<feature type="transmembrane region" description="Helical" evidence="1">
    <location>
        <begin position="45"/>
        <end position="64"/>
    </location>
</feature>
<dbReference type="EMBL" id="CACRUX010000101">
    <property type="protein sequence ID" value="VYU53055.1"/>
    <property type="molecule type" value="Genomic_DNA"/>
</dbReference>
<organism evidence="2">
    <name type="scientific">Veillonella ratti</name>
    <dbReference type="NCBI Taxonomy" id="103892"/>
    <lineage>
        <taxon>Bacteria</taxon>
        <taxon>Bacillati</taxon>
        <taxon>Bacillota</taxon>
        <taxon>Negativicutes</taxon>
        <taxon>Veillonellales</taxon>
        <taxon>Veillonellaceae</taxon>
        <taxon>Veillonella</taxon>
    </lineage>
</organism>